<dbReference type="EMBL" id="JACOOY010000008">
    <property type="protein sequence ID" value="MBC5665213.1"/>
    <property type="molecule type" value="Genomic_DNA"/>
</dbReference>
<gene>
    <name evidence="5" type="ORF">H8S07_07955</name>
</gene>
<organism evidence="5 6">
    <name type="scientific">Dorea hominis</name>
    <dbReference type="NCBI Taxonomy" id="2763040"/>
    <lineage>
        <taxon>Bacteria</taxon>
        <taxon>Bacillati</taxon>
        <taxon>Bacillota</taxon>
        <taxon>Clostridia</taxon>
        <taxon>Lachnospirales</taxon>
        <taxon>Lachnospiraceae</taxon>
        <taxon>Dorea</taxon>
    </lineage>
</organism>
<sequence length="478" mass="52869">MLEKIKNTFKNVSSRNGSYSVGMIALVVAIVVVVNLIAGQLPENVKSIDVSDKKIYQISKTSKKILNKLDSDITFTVYAQKKSTDDRIKAFLKKYAALSDKITVKWVDPVLHPGELTKNNVEENMILVSDKKTKKTTTVSFSDIIVTDEYSYYTTGSSTESEFDGEGQLTSAVNYVTSDTQKKIYYTTGHGEGTFSTSVTDLLGKSNIKQEELNLVMKNKIPDDCDLLFIYAPTKDLTKDEVKLLNNYMDNGGKIYVVLGDADKAQPNLKSFLKKYGIQEVSGYIADTQRSYQGNYYYIFPELTATGNLAKGLSSDMVLLVNAHGLKVSDPEDDTVTTTEFMKTSSSGYAISDNDQKQGTYTLGVVAEKSKNGSDDSDGETDSSDIADTGRLTVVSSDSLINPDVTDNMSTLENLDLFMNTVTANYDNVENVSIKAKSLQVTYNTVHHAGIISLFIIFGIPVLILVYGFIQWWKRRKA</sequence>
<evidence type="ECO:0000313" key="6">
    <source>
        <dbReference type="Proteomes" id="UP000647235"/>
    </source>
</evidence>
<feature type="transmembrane region" description="Helical" evidence="2">
    <location>
        <begin position="21"/>
        <end position="41"/>
    </location>
</feature>
<feature type="transmembrane region" description="Helical" evidence="2">
    <location>
        <begin position="449"/>
        <end position="470"/>
    </location>
</feature>
<comment type="caution">
    <text evidence="5">The sequence shown here is derived from an EMBL/GenBank/DDBJ whole genome shotgun (WGS) entry which is preliminary data.</text>
</comment>
<dbReference type="InterPro" id="IPR019196">
    <property type="entry name" value="ABC_transp_unknown"/>
</dbReference>
<feature type="compositionally biased region" description="Acidic residues" evidence="1">
    <location>
        <begin position="375"/>
        <end position="385"/>
    </location>
</feature>
<evidence type="ECO:0000313" key="5">
    <source>
        <dbReference type="EMBL" id="MBC5665213.1"/>
    </source>
</evidence>
<feature type="domain" description="ABC-type uncharacterised transport system" evidence="3">
    <location>
        <begin position="182"/>
        <end position="290"/>
    </location>
</feature>
<protein>
    <submittedName>
        <fullName evidence="5">GldG family protein</fullName>
    </submittedName>
</protein>
<evidence type="ECO:0000256" key="2">
    <source>
        <dbReference type="SAM" id="Phobius"/>
    </source>
</evidence>
<evidence type="ECO:0000259" key="3">
    <source>
        <dbReference type="Pfam" id="PF09822"/>
    </source>
</evidence>
<evidence type="ECO:0000259" key="4">
    <source>
        <dbReference type="Pfam" id="PF23357"/>
    </source>
</evidence>
<name>A0ABR7EV26_9FIRM</name>
<dbReference type="RefSeq" id="WP_186855808.1">
    <property type="nucleotide sequence ID" value="NZ_JACOOY010000008.1"/>
</dbReference>
<feature type="region of interest" description="Disordered" evidence="1">
    <location>
        <begin position="368"/>
        <end position="387"/>
    </location>
</feature>
<proteinExistence type="predicted"/>
<feature type="domain" description="DUF7088" evidence="4">
    <location>
        <begin position="53"/>
        <end position="146"/>
    </location>
</feature>
<dbReference type="Gene3D" id="3.40.30.10">
    <property type="entry name" value="Glutaredoxin"/>
    <property type="match status" value="1"/>
</dbReference>
<dbReference type="Proteomes" id="UP000647235">
    <property type="component" value="Unassembled WGS sequence"/>
</dbReference>
<reference evidence="5 6" key="1">
    <citation type="submission" date="2020-08" db="EMBL/GenBank/DDBJ databases">
        <title>Genome public.</title>
        <authorList>
            <person name="Liu C."/>
            <person name="Sun Q."/>
        </authorList>
    </citation>
    <scope>NUCLEOTIDE SEQUENCE [LARGE SCALE GENOMIC DNA]</scope>
    <source>
        <strain evidence="5 6">NSJ-36</strain>
    </source>
</reference>
<keyword evidence="2" id="KW-1133">Transmembrane helix</keyword>
<dbReference type="InterPro" id="IPR055396">
    <property type="entry name" value="DUF7088"/>
</dbReference>
<keyword evidence="2" id="KW-0812">Transmembrane</keyword>
<accession>A0ABR7EV26</accession>
<keyword evidence="6" id="KW-1185">Reference proteome</keyword>
<dbReference type="Pfam" id="PF23357">
    <property type="entry name" value="DUF7088"/>
    <property type="match status" value="1"/>
</dbReference>
<evidence type="ECO:0000256" key="1">
    <source>
        <dbReference type="SAM" id="MobiDB-lite"/>
    </source>
</evidence>
<keyword evidence="2" id="KW-0472">Membrane</keyword>
<dbReference type="Pfam" id="PF09822">
    <property type="entry name" value="ABC_transp_aux"/>
    <property type="match status" value="1"/>
</dbReference>